<evidence type="ECO:0000313" key="9">
    <source>
        <dbReference type="EMBL" id="GAA5805269.1"/>
    </source>
</evidence>
<evidence type="ECO:0000256" key="2">
    <source>
        <dbReference type="ARBA" id="ARBA00007797"/>
    </source>
</evidence>
<feature type="region of interest" description="Disordered" evidence="6">
    <location>
        <begin position="219"/>
        <end position="268"/>
    </location>
</feature>
<dbReference type="InterPro" id="IPR011501">
    <property type="entry name" value="Noc3_N"/>
</dbReference>
<protein>
    <recommendedName>
        <fullName evidence="5">Nucleolar complex-associated protein 3</fullName>
    </recommendedName>
</protein>
<evidence type="ECO:0000256" key="3">
    <source>
        <dbReference type="ARBA" id="ARBA00023054"/>
    </source>
</evidence>
<dbReference type="InterPro" id="IPR005612">
    <property type="entry name" value="CCAAT-binding_factor"/>
</dbReference>
<evidence type="ECO:0000256" key="1">
    <source>
        <dbReference type="ARBA" id="ARBA00004604"/>
    </source>
</evidence>
<keyword evidence="5" id="KW-0690">Ribosome biogenesis</keyword>
<comment type="subcellular location">
    <subcellularLocation>
        <location evidence="1 5">Nucleus</location>
        <location evidence="1 5">Nucleolus</location>
    </subcellularLocation>
</comment>
<feature type="compositionally biased region" description="Basic residues" evidence="6">
    <location>
        <begin position="92"/>
        <end position="104"/>
    </location>
</feature>
<evidence type="ECO:0000259" key="7">
    <source>
        <dbReference type="Pfam" id="PF03914"/>
    </source>
</evidence>
<proteinExistence type="inferred from homology"/>
<dbReference type="Pfam" id="PF03914">
    <property type="entry name" value="CBF"/>
    <property type="match status" value="1"/>
</dbReference>
<comment type="function">
    <text evidence="5">Required for synthesis of 60S ribosomal subunits and the transport of pre-ribosomes from the nucleoplasm to the cytoplasm.</text>
</comment>
<reference evidence="9 10" key="1">
    <citation type="submission" date="2024-04" db="EMBL/GenBank/DDBJ databases">
        <title>genome sequences of Mucor flavus KT1a and Helicostylum pulchrum KT1b strains isolation_sourced from the surface of a dry-aged beef.</title>
        <authorList>
            <person name="Toyotome T."/>
            <person name="Hosono M."/>
            <person name="Torimaru M."/>
            <person name="Fukuda K."/>
            <person name="Mikami N."/>
        </authorList>
    </citation>
    <scope>NUCLEOTIDE SEQUENCE [LARGE SCALE GENOMIC DNA]</scope>
    <source>
        <strain evidence="9 10">KT1b</strain>
    </source>
</reference>
<keyword evidence="3" id="KW-0175">Coiled coil</keyword>
<evidence type="ECO:0000256" key="5">
    <source>
        <dbReference type="PIRNR" id="PIRNR028977"/>
    </source>
</evidence>
<dbReference type="PANTHER" id="PTHR14428:SF5">
    <property type="entry name" value="NUCLEOLAR COMPLEX PROTEIN 3 HOMOLOG"/>
    <property type="match status" value="1"/>
</dbReference>
<evidence type="ECO:0000259" key="8">
    <source>
        <dbReference type="Pfam" id="PF07540"/>
    </source>
</evidence>
<accession>A0ABP9YE89</accession>
<evidence type="ECO:0000256" key="4">
    <source>
        <dbReference type="ARBA" id="ARBA00023242"/>
    </source>
</evidence>
<dbReference type="Pfam" id="PF07540">
    <property type="entry name" value="NOC3p"/>
    <property type="match status" value="1"/>
</dbReference>
<comment type="similarity">
    <text evidence="2 5">Belongs to the CBF/MAK21 family.</text>
</comment>
<comment type="caution">
    <text evidence="9">The sequence shown here is derived from an EMBL/GenBank/DDBJ whole genome shotgun (WGS) entry which is preliminary data.</text>
</comment>
<feature type="compositionally biased region" description="Acidic residues" evidence="6">
    <location>
        <begin position="257"/>
        <end position="266"/>
    </location>
</feature>
<feature type="region of interest" description="Disordered" evidence="6">
    <location>
        <begin position="81"/>
        <end position="205"/>
    </location>
</feature>
<feature type="compositionally biased region" description="Acidic residues" evidence="6">
    <location>
        <begin position="115"/>
        <end position="168"/>
    </location>
</feature>
<dbReference type="Proteomes" id="UP001476247">
    <property type="component" value="Unassembled WGS sequence"/>
</dbReference>
<feature type="domain" description="CCAAT-binding factor" evidence="7">
    <location>
        <begin position="617"/>
        <end position="778"/>
    </location>
</feature>
<evidence type="ECO:0000256" key="6">
    <source>
        <dbReference type="SAM" id="MobiDB-lite"/>
    </source>
</evidence>
<dbReference type="EMBL" id="BAABUJ010000043">
    <property type="protein sequence ID" value="GAA5805269.1"/>
    <property type="molecule type" value="Genomic_DNA"/>
</dbReference>
<dbReference type="InterPro" id="IPR016903">
    <property type="entry name" value="Nucleolar_cplx-assoc_3"/>
</dbReference>
<feature type="compositionally biased region" description="Acidic residues" evidence="6">
    <location>
        <begin position="231"/>
        <end position="245"/>
    </location>
</feature>
<keyword evidence="4" id="KW-0539">Nucleus</keyword>
<organism evidence="9 10">
    <name type="scientific">Helicostylum pulchrum</name>
    <dbReference type="NCBI Taxonomy" id="562976"/>
    <lineage>
        <taxon>Eukaryota</taxon>
        <taxon>Fungi</taxon>
        <taxon>Fungi incertae sedis</taxon>
        <taxon>Mucoromycota</taxon>
        <taxon>Mucoromycotina</taxon>
        <taxon>Mucoromycetes</taxon>
        <taxon>Mucorales</taxon>
        <taxon>Mucorineae</taxon>
        <taxon>Mucoraceae</taxon>
        <taxon>Helicostylum</taxon>
    </lineage>
</organism>
<feature type="compositionally biased region" description="Basic residues" evidence="6">
    <location>
        <begin position="1"/>
        <end position="26"/>
    </location>
</feature>
<sequence length="786" mass="90244">MPPKKSIQRVSHKVAPKGPAKSKKPKAANVQPKKSKDQKEKEKDKIPEYVQVPEVEDEDVAVSDEDMEFFADNQGFTSFLTGLDSKELTRNVVKKKKTPIKKPINKKEQPKEEEVSSDDDDNEQTGPNSDDDLDNFEEPDSDEELVNNFEEESEDNFDEGDLNDEDMDQLLAQSEESKPAANKKTKEANDSDEEMDYETKPRKIASEWTRKDYHTKLPIKLPGGKLKQLDETQDTSDEEEETVEEEPVKKGAAAAVVEEEKEEEQEPEIRLSKKEYLLKKKEELATIAGNLQGDPEEYVGQLRTLRSIYRERNVTVKKLALLTQLAVYKDIIPGYRIRPLTALEEETQVSREVKKMREFEKSLLANYELYLKDLNVLLTRKKTDEDASLALVATRCLCELLIAKTHFNFRLEIMVAVVTRMSTIKWNEAAQLCSETLITIFQNDESGRSSLDAVKMIIRMVKSKGYAISENVINIFLYLRLKDEMAHNYTSHDDDKVGQKRKNNSKPFMTKKARKTLKETREIEKEFQEADAVVSKEEKSKNHTETLKLIFAFYFRILKKQTSSPLLPAVLEGLSRFAHLISVDFFDDLLNALRDVMHAFEDSNDISRTSSGTRKRLLCIITAFELLSGQGEAFNYDLKDFYTEIYNILFKATFHTKIEEKPESQKQTESEMLIKGLELMFLKKRQIPVNRLAAFTKRFALVALNMPNKTVLQCLALVDRLVQKDHRLDALLQSEDRASSGIYAPLLEDPELCNPFGTSLYELFLYQNHYDPNVRTIAKALQKSAM</sequence>
<dbReference type="PIRSF" id="PIRSF028977">
    <property type="entry name" value="Nucleolar_complex_p3"/>
    <property type="match status" value="1"/>
</dbReference>
<gene>
    <name evidence="9" type="ORF">HPULCUR_010784</name>
</gene>
<evidence type="ECO:0000313" key="10">
    <source>
        <dbReference type="Proteomes" id="UP001476247"/>
    </source>
</evidence>
<dbReference type="PANTHER" id="PTHR14428">
    <property type="entry name" value="NUCLEOLAR COMPLEX PROTEIN 3"/>
    <property type="match status" value="1"/>
</dbReference>
<feature type="compositionally biased region" description="Basic and acidic residues" evidence="6">
    <location>
        <begin position="105"/>
        <end position="114"/>
    </location>
</feature>
<name>A0ABP9YE89_9FUNG</name>
<feature type="region of interest" description="Disordered" evidence="6">
    <location>
        <begin position="1"/>
        <end position="56"/>
    </location>
</feature>
<keyword evidence="10" id="KW-1185">Reference proteome</keyword>
<feature type="compositionally biased region" description="Basic and acidic residues" evidence="6">
    <location>
        <begin position="34"/>
        <end position="47"/>
    </location>
</feature>
<feature type="domain" description="Nucleolar complex-associated protein 3 N-terminal" evidence="8">
    <location>
        <begin position="279"/>
        <end position="370"/>
    </location>
</feature>